<evidence type="ECO:0000313" key="2">
    <source>
        <dbReference type="Proteomes" id="UP000001091"/>
    </source>
</evidence>
<reference evidence="1 2" key="1">
    <citation type="journal article" date="2010" name="Virol. J.">
        <title>Genomes of the T4-related bacteriophages as windows on microbial genome evolution.</title>
        <authorList>
            <person name="Petrov V.M."/>
            <person name="Ratnayaka S."/>
            <person name="Nolan J.M."/>
            <person name="Miller E.S."/>
            <person name="Karam J.D."/>
        </authorList>
    </citation>
    <scope>NUCLEOTIDE SEQUENCE [LARGE SCALE GENOMIC DNA]</scope>
</reference>
<dbReference type="GeneID" id="9712903"/>
<dbReference type="RefSeq" id="YP_003858462.1">
    <property type="nucleotide sequence ID" value="NC_014467.1"/>
</dbReference>
<sequence>MKHIFSNYLNIKFKTDGVNVWWWSNNIGQWFPEFTVTAESLERSLKNGNASVISTNC</sequence>
<name>D9ICM3_BPRB1</name>
<organism evidence="1 2">
    <name type="scientific">Escherichia phage RB16</name>
    <dbReference type="NCBI Taxonomy" id="2681599"/>
    <lineage>
        <taxon>Viruses</taxon>
        <taxon>Duplodnaviria</taxon>
        <taxon>Heunggongvirae</taxon>
        <taxon>Uroviricota</taxon>
        <taxon>Caudoviricetes</taxon>
        <taxon>Pantevenvirales</taxon>
        <taxon>Straboviridae</taxon>
        <taxon>Pseudotevenvirus</taxon>
        <taxon>Pseudotevenvirus RB16</taxon>
    </lineage>
</organism>
<proteinExistence type="predicted"/>
<keyword evidence="2" id="KW-1185">Reference proteome</keyword>
<dbReference type="KEGG" id="vg:9712903"/>
<protein>
    <submittedName>
        <fullName evidence="1">Conserved hypothetical phage protein</fullName>
    </submittedName>
</protein>
<gene>
    <name evidence="1" type="ORF">RB16p162</name>
</gene>
<dbReference type="Proteomes" id="UP000001091">
    <property type="component" value="Segment"/>
</dbReference>
<evidence type="ECO:0000313" key="1">
    <source>
        <dbReference type="EMBL" id="ADJ55466.1"/>
    </source>
</evidence>
<dbReference type="EMBL" id="HM134276">
    <property type="protein sequence ID" value="ADJ55466.1"/>
    <property type="molecule type" value="Genomic_DNA"/>
</dbReference>
<accession>D9ICM3</accession>
<organismHost>
    <name type="scientific">Escherichia coli</name>
    <dbReference type="NCBI Taxonomy" id="562"/>
</organismHost>